<evidence type="ECO:0000256" key="1">
    <source>
        <dbReference type="ARBA" id="ARBA00004418"/>
    </source>
</evidence>
<reference evidence="6 7" key="1">
    <citation type="submission" date="2024-06" db="EMBL/GenBank/DDBJ databases">
        <title>Genomic Encyclopedia of Type Strains, Phase IV (KMG-IV): sequencing the most valuable type-strain genomes for metagenomic binning, comparative biology and taxonomic classification.</title>
        <authorList>
            <person name="Goeker M."/>
        </authorList>
    </citation>
    <scope>NUCLEOTIDE SEQUENCE [LARGE SCALE GENOMIC DNA]</scope>
    <source>
        <strain evidence="6 7">DSM 28102</strain>
    </source>
</reference>
<sequence length="425" mass="45595">MPRRALLKGAAVLGTLAAFGGSKALAQSDAVRFAINGSADKLRIRGESVSLFAETHPQIPVVFEGTPSAAYPDKMIAMIAGGDAPDVFATGPADLAQYGTRGVIKPLDEFVPDIIHADRYASSVLDLGRIDGKLYGLPIAVSTQCMGYNQTALEKLGMELPAAGFTYESFGEFCAEIHEADNSLYGCQDGGAFLWDFIRKLRSEDRVLVENNKLAVSVEDVAEWLNFWEEMRKTGAAVPADVQAAYGFGEWTNAPMVQGKALFATMFTQDLKSGMQALTEDELAMMAPPGWGTAQNNGCYPLPSSSLSMNAASKLQDDAAFVMDWFCTSPESGQVLGLISGPPASNTQLAAVKELPTLDRLDRNVLDYTETALATAKPAPPASRAENVLRDLMKKVNEDVGFGRSSPQEAAEEFVNRGNSAIRRA</sequence>
<keyword evidence="6" id="KW-0762">Sugar transport</keyword>
<keyword evidence="6" id="KW-0813">Transport</keyword>
<accession>A0ABV2IA80</accession>
<proteinExistence type="inferred from homology"/>
<gene>
    <name evidence="6" type="ORF">ABID12_001754</name>
</gene>
<evidence type="ECO:0000256" key="5">
    <source>
        <dbReference type="SAM" id="SignalP"/>
    </source>
</evidence>
<evidence type="ECO:0000313" key="6">
    <source>
        <dbReference type="EMBL" id="MET3599815.1"/>
    </source>
</evidence>
<keyword evidence="3" id="KW-0574">Periplasm</keyword>
<dbReference type="EMBL" id="JBEPLY010000004">
    <property type="protein sequence ID" value="MET3599815.1"/>
    <property type="molecule type" value="Genomic_DNA"/>
</dbReference>
<name>A0ABV2IA80_9HYPH</name>
<dbReference type="SUPFAM" id="SSF53850">
    <property type="entry name" value="Periplasmic binding protein-like II"/>
    <property type="match status" value="1"/>
</dbReference>
<protein>
    <submittedName>
        <fullName evidence="6">Multiple sugar transport system substrate-binding protein</fullName>
    </submittedName>
</protein>
<dbReference type="Pfam" id="PF13416">
    <property type="entry name" value="SBP_bac_8"/>
    <property type="match status" value="1"/>
</dbReference>
<organism evidence="6 7">
    <name type="scientific">Martelella mangrovi</name>
    <dbReference type="NCBI Taxonomy" id="1397477"/>
    <lineage>
        <taxon>Bacteria</taxon>
        <taxon>Pseudomonadati</taxon>
        <taxon>Pseudomonadota</taxon>
        <taxon>Alphaproteobacteria</taxon>
        <taxon>Hyphomicrobiales</taxon>
        <taxon>Aurantimonadaceae</taxon>
        <taxon>Martelella</taxon>
    </lineage>
</organism>
<comment type="caution">
    <text evidence="6">The sequence shown here is derived from an EMBL/GenBank/DDBJ whole genome shotgun (WGS) entry which is preliminary data.</text>
</comment>
<dbReference type="InterPro" id="IPR006311">
    <property type="entry name" value="TAT_signal"/>
</dbReference>
<feature type="region of interest" description="Disordered" evidence="4">
    <location>
        <begin position="400"/>
        <end position="425"/>
    </location>
</feature>
<dbReference type="PANTHER" id="PTHR43649:SF12">
    <property type="entry name" value="DIACETYLCHITOBIOSE BINDING PROTEIN DASA"/>
    <property type="match status" value="1"/>
</dbReference>
<dbReference type="PANTHER" id="PTHR43649">
    <property type="entry name" value="ARABINOSE-BINDING PROTEIN-RELATED"/>
    <property type="match status" value="1"/>
</dbReference>
<keyword evidence="5" id="KW-0732">Signal</keyword>
<feature type="chain" id="PRO_5046986627" evidence="5">
    <location>
        <begin position="27"/>
        <end position="425"/>
    </location>
</feature>
<dbReference type="Proteomes" id="UP001549164">
    <property type="component" value="Unassembled WGS sequence"/>
</dbReference>
<evidence type="ECO:0000256" key="4">
    <source>
        <dbReference type="SAM" id="MobiDB-lite"/>
    </source>
</evidence>
<dbReference type="InterPro" id="IPR006059">
    <property type="entry name" value="SBP"/>
</dbReference>
<evidence type="ECO:0000313" key="7">
    <source>
        <dbReference type="Proteomes" id="UP001549164"/>
    </source>
</evidence>
<dbReference type="InterPro" id="IPR050490">
    <property type="entry name" value="Bact_solute-bd_prot1"/>
</dbReference>
<comment type="subcellular location">
    <subcellularLocation>
        <location evidence="1">Periplasm</location>
    </subcellularLocation>
</comment>
<keyword evidence="7" id="KW-1185">Reference proteome</keyword>
<dbReference type="RefSeq" id="WP_354433891.1">
    <property type="nucleotide sequence ID" value="NZ_JBEPLY010000004.1"/>
</dbReference>
<dbReference type="PROSITE" id="PS51318">
    <property type="entry name" value="TAT"/>
    <property type="match status" value="1"/>
</dbReference>
<dbReference type="Gene3D" id="3.40.190.10">
    <property type="entry name" value="Periplasmic binding protein-like II"/>
    <property type="match status" value="2"/>
</dbReference>
<evidence type="ECO:0000256" key="3">
    <source>
        <dbReference type="ARBA" id="ARBA00022764"/>
    </source>
</evidence>
<comment type="similarity">
    <text evidence="2">Belongs to the bacterial solute-binding protein 1 family.</text>
</comment>
<feature type="signal peptide" evidence="5">
    <location>
        <begin position="1"/>
        <end position="26"/>
    </location>
</feature>
<evidence type="ECO:0000256" key="2">
    <source>
        <dbReference type="ARBA" id="ARBA00008520"/>
    </source>
</evidence>